<proteinExistence type="predicted"/>
<evidence type="ECO:0000313" key="3">
    <source>
        <dbReference type="Proteomes" id="UP000265520"/>
    </source>
</evidence>
<feature type="region of interest" description="Disordered" evidence="1">
    <location>
        <begin position="1"/>
        <end position="55"/>
    </location>
</feature>
<feature type="compositionally biased region" description="Polar residues" evidence="1">
    <location>
        <begin position="38"/>
        <end position="55"/>
    </location>
</feature>
<comment type="caution">
    <text evidence="2">The sequence shown here is derived from an EMBL/GenBank/DDBJ whole genome shotgun (WGS) entry which is preliminary data.</text>
</comment>
<name>A0A392UGG3_9FABA</name>
<organism evidence="2 3">
    <name type="scientific">Trifolium medium</name>
    <dbReference type="NCBI Taxonomy" id="97028"/>
    <lineage>
        <taxon>Eukaryota</taxon>
        <taxon>Viridiplantae</taxon>
        <taxon>Streptophyta</taxon>
        <taxon>Embryophyta</taxon>
        <taxon>Tracheophyta</taxon>
        <taxon>Spermatophyta</taxon>
        <taxon>Magnoliopsida</taxon>
        <taxon>eudicotyledons</taxon>
        <taxon>Gunneridae</taxon>
        <taxon>Pentapetalae</taxon>
        <taxon>rosids</taxon>
        <taxon>fabids</taxon>
        <taxon>Fabales</taxon>
        <taxon>Fabaceae</taxon>
        <taxon>Papilionoideae</taxon>
        <taxon>50 kb inversion clade</taxon>
        <taxon>NPAAA clade</taxon>
        <taxon>Hologalegina</taxon>
        <taxon>IRL clade</taxon>
        <taxon>Trifolieae</taxon>
        <taxon>Trifolium</taxon>
    </lineage>
</organism>
<dbReference type="Proteomes" id="UP000265520">
    <property type="component" value="Unassembled WGS sequence"/>
</dbReference>
<evidence type="ECO:0000313" key="2">
    <source>
        <dbReference type="EMBL" id="MCI71516.1"/>
    </source>
</evidence>
<reference evidence="2 3" key="1">
    <citation type="journal article" date="2018" name="Front. Plant Sci.">
        <title>Red Clover (Trifolium pratense) and Zigzag Clover (T. medium) - A Picture of Genomic Similarities and Differences.</title>
        <authorList>
            <person name="Dluhosova J."/>
            <person name="Istvanek J."/>
            <person name="Nedelnik J."/>
            <person name="Repkova J."/>
        </authorList>
    </citation>
    <scope>NUCLEOTIDE SEQUENCE [LARGE SCALE GENOMIC DNA]</scope>
    <source>
        <strain evidence="3">cv. 10/8</strain>
        <tissue evidence="2">Leaf</tissue>
    </source>
</reference>
<accession>A0A392UGG3</accession>
<dbReference type="EMBL" id="LXQA010797660">
    <property type="protein sequence ID" value="MCI71516.1"/>
    <property type="molecule type" value="Genomic_DNA"/>
</dbReference>
<feature type="non-terminal residue" evidence="2">
    <location>
        <position position="1"/>
    </location>
</feature>
<protein>
    <submittedName>
        <fullName evidence="2">Uncharacterized protein</fullName>
    </submittedName>
</protein>
<keyword evidence="3" id="KW-1185">Reference proteome</keyword>
<evidence type="ECO:0000256" key="1">
    <source>
        <dbReference type="SAM" id="MobiDB-lite"/>
    </source>
</evidence>
<sequence length="55" mass="5809">DSGNPRGRMLRPRSPPRSACEGVFASIPVPTGKKSPFSDLQTGQSPRESAPTDAN</sequence>
<dbReference type="AlphaFoldDB" id="A0A392UGG3"/>